<dbReference type="EMBL" id="JAJLJH010000001">
    <property type="protein sequence ID" value="MCK9684265.1"/>
    <property type="molecule type" value="Genomic_DNA"/>
</dbReference>
<reference evidence="1" key="1">
    <citation type="submission" date="2021-11" db="EMBL/GenBank/DDBJ databases">
        <title>BS-T2-15 a new species belonging to the Comamonadaceae family isolated from the soil of a French oak forest.</title>
        <authorList>
            <person name="Mieszkin S."/>
            <person name="Alain K."/>
        </authorList>
    </citation>
    <scope>NUCLEOTIDE SEQUENCE</scope>
    <source>
        <strain evidence="1">BS-T2-15</strain>
    </source>
</reference>
<name>A0A9X1YG85_9BURK</name>
<sequence length="225" mass="25531">MSADTAAPPRICVVTSGQARLFSTCIELLMRQLGVAERPIDLHALFWDDADLDKVRAATAGFRETTIWTHPRVQFNDDLSAYAKPPETNVHNFLSMIWGRRLLLDRLREIGAFERYDLFLYVRLDTCFNRPLDYAAVEAQLREHDVLLPVNGHWRDGWSDQFVAARAPAVQTWLGFADRVKSYLAAGVMLHPETLLKHHLVTSGLRPAALITTFIWRGEATFNVG</sequence>
<evidence type="ECO:0000313" key="1">
    <source>
        <dbReference type="EMBL" id="MCK9684265.1"/>
    </source>
</evidence>
<dbReference type="RefSeq" id="WP_275680299.1">
    <property type="nucleotide sequence ID" value="NZ_JAJLJH010000001.1"/>
</dbReference>
<dbReference type="Proteomes" id="UP001139353">
    <property type="component" value="Unassembled WGS sequence"/>
</dbReference>
<dbReference type="AlphaFoldDB" id="A0A9X1YG85"/>
<accession>A0A9X1YG85</accession>
<evidence type="ECO:0000313" key="2">
    <source>
        <dbReference type="Proteomes" id="UP001139353"/>
    </source>
</evidence>
<organism evidence="1 2">
    <name type="scientific">Scleromatobacter humisilvae</name>
    <dbReference type="NCBI Taxonomy" id="2897159"/>
    <lineage>
        <taxon>Bacteria</taxon>
        <taxon>Pseudomonadati</taxon>
        <taxon>Pseudomonadota</taxon>
        <taxon>Betaproteobacteria</taxon>
        <taxon>Burkholderiales</taxon>
        <taxon>Sphaerotilaceae</taxon>
        <taxon>Scleromatobacter</taxon>
    </lineage>
</organism>
<keyword evidence="2" id="KW-1185">Reference proteome</keyword>
<gene>
    <name evidence="1" type="ORF">LPC04_00935</name>
</gene>
<proteinExistence type="predicted"/>
<protein>
    <submittedName>
        <fullName evidence="1">Uncharacterized protein</fullName>
    </submittedName>
</protein>
<comment type="caution">
    <text evidence="1">The sequence shown here is derived from an EMBL/GenBank/DDBJ whole genome shotgun (WGS) entry which is preliminary data.</text>
</comment>